<feature type="domain" description="Copper amine oxidase-like N-terminal" evidence="2">
    <location>
        <begin position="641"/>
        <end position="749"/>
    </location>
</feature>
<organism evidence="3 4">
    <name type="scientific">Desulfotruncus arcticus DSM 17038</name>
    <dbReference type="NCBI Taxonomy" id="1121424"/>
    <lineage>
        <taxon>Bacteria</taxon>
        <taxon>Bacillati</taxon>
        <taxon>Bacillota</taxon>
        <taxon>Clostridia</taxon>
        <taxon>Eubacteriales</taxon>
        <taxon>Desulfallaceae</taxon>
        <taxon>Desulfotruncus</taxon>
    </lineage>
</organism>
<protein>
    <submittedName>
        <fullName evidence="3">Copper amine oxidase N-terminal domain-containing protein</fullName>
    </submittedName>
</protein>
<dbReference type="Proteomes" id="UP000199337">
    <property type="component" value="Unassembled WGS sequence"/>
</dbReference>
<sequence length="752" mass="80307">MGTLLLIISFLAASPVFASSTFTTSTNQSVNAGLVYPQDDPDQVFNQIMVEIPGKVIPGTYLLNMALPADCYSVARAVYAKVPSGETSQLEGNISAMGIGTPKSGTNAYNEWNFRATFGNEGTMSRFYIELSNFHVPSGVTGDINVSFTASPGSPFSGNEAVKIATVESGTVKISINEENSITSSSGKIGTIRITEDRAKALRSGANSINMKLPNGFTWAKPTSGGVYVWGDAEVVPADADTDFAIDQNGSRLKISCPKAAGSSSPTYYSISGLEVLVENELYAAKGDIYVTVGGDSAVDPKKLLIGKYGGYNSQLTAAELPEIKAGRAGEEIAEFTLEETDPGALTEGRTITLKVGDGVKWSRLGSGTSSDPYLPSDPPIIDMDKSDLQGIELNEWVFAGNDCTTLKTSVKKSTSGANKGATIVFKEACVDVKGNFEGDVNVTVGGSCGLSGVLTVAKSIIPVTISIEGDCPNLVTGKQEQAVADIIIAEKKPNCIMDTGFVTIDGKEYPKREIWLEFPQGVTPTRPEKMEVLEGDIILDKYTLRDNVVPGRWYMVIETKYRSFNPSKIKFSGIKFTLDRSVPDGPLEVKLKGPGLLQSADVFSGPDYMSKVAVASNGTAAPVDLESSSVFKIGDKKYTVGGVEKAMDIAPFVENGRTYLPMRFAAYALGLSETDILWEPSTSTATFIKGNKTVQVKDGSDKLYINGVSITMDVPAQVKEGYFVVPIRFIGQAFSVEAKWDNVSQTVTLSI</sequence>
<dbReference type="STRING" id="341036.SAMN05660649_00585"/>
<evidence type="ECO:0000259" key="2">
    <source>
        <dbReference type="Pfam" id="PF07833"/>
    </source>
</evidence>
<dbReference type="Pfam" id="PF07833">
    <property type="entry name" value="Cu_amine_oxidN1"/>
    <property type="match status" value="1"/>
</dbReference>
<evidence type="ECO:0000313" key="3">
    <source>
        <dbReference type="EMBL" id="SFG07695.1"/>
    </source>
</evidence>
<keyword evidence="4" id="KW-1185">Reference proteome</keyword>
<dbReference type="InterPro" id="IPR012854">
    <property type="entry name" value="Cu_amine_oxidase-like_N"/>
</dbReference>
<feature type="chain" id="PRO_5011624035" evidence="1">
    <location>
        <begin position="19"/>
        <end position="752"/>
    </location>
</feature>
<dbReference type="AlphaFoldDB" id="A0A1I2NUQ7"/>
<gene>
    <name evidence="3" type="ORF">SAMN05660649_00585</name>
</gene>
<accession>A0A1I2NUQ7</accession>
<name>A0A1I2NUQ7_9FIRM</name>
<reference evidence="4" key="1">
    <citation type="submission" date="2016-10" db="EMBL/GenBank/DDBJ databases">
        <authorList>
            <person name="Varghese N."/>
            <person name="Submissions S."/>
        </authorList>
    </citation>
    <scope>NUCLEOTIDE SEQUENCE [LARGE SCALE GENOMIC DNA]</scope>
    <source>
        <strain evidence="4">DSM 17038</strain>
    </source>
</reference>
<evidence type="ECO:0000313" key="4">
    <source>
        <dbReference type="Proteomes" id="UP000199337"/>
    </source>
</evidence>
<dbReference type="EMBL" id="FOOX01000002">
    <property type="protein sequence ID" value="SFG07695.1"/>
    <property type="molecule type" value="Genomic_DNA"/>
</dbReference>
<dbReference type="InterPro" id="IPR036582">
    <property type="entry name" value="Mao_N_sf"/>
</dbReference>
<dbReference type="Gene3D" id="3.30.457.10">
    <property type="entry name" value="Copper amine oxidase-like, N-terminal domain"/>
    <property type="match status" value="2"/>
</dbReference>
<dbReference type="SUPFAM" id="SSF55383">
    <property type="entry name" value="Copper amine oxidase, domain N"/>
    <property type="match status" value="2"/>
</dbReference>
<proteinExistence type="predicted"/>
<evidence type="ECO:0000256" key="1">
    <source>
        <dbReference type="SAM" id="SignalP"/>
    </source>
</evidence>
<feature type="signal peptide" evidence="1">
    <location>
        <begin position="1"/>
        <end position="18"/>
    </location>
</feature>
<keyword evidence="1" id="KW-0732">Signal</keyword>